<feature type="region of interest" description="Disordered" evidence="1">
    <location>
        <begin position="1"/>
        <end position="25"/>
    </location>
</feature>
<reference evidence="2 3" key="1">
    <citation type="submission" date="2022-01" db="EMBL/GenBank/DDBJ databases">
        <title>Collection of gut derived symbiotic bacterial strains cultured from healthy donors.</title>
        <authorList>
            <person name="Lin H."/>
            <person name="Kohout C."/>
            <person name="Waligurski E."/>
            <person name="Pamer E.G."/>
        </authorList>
    </citation>
    <scope>NUCLEOTIDE SEQUENCE [LARGE SCALE GENOMIC DNA]</scope>
    <source>
        <strain evidence="2 3">DFI.3.7</strain>
    </source>
</reference>
<comment type="caution">
    <text evidence="2">The sequence shown here is derived from an EMBL/GenBank/DDBJ whole genome shotgun (WGS) entry which is preliminary data.</text>
</comment>
<sequence length="146" mass="17237">MTNPYQKRVRKGKNHSSPAPSKREHIQGDKVQWALLVCSYMRKEVAGRKNWSKEDIQNNYLALIALFEKCCKLAGEKLNVPFREVEFNIVKRMRFVPDRYTLAQKMLDCACVQPEYRKDTDFATLVFSNANYRYSYKEFEKALLQI</sequence>
<name>A0ABS9MEL5_9FIRM</name>
<evidence type="ECO:0000313" key="3">
    <source>
        <dbReference type="Proteomes" id="UP001200313"/>
    </source>
</evidence>
<dbReference type="RefSeq" id="WP_238075451.1">
    <property type="nucleotide sequence ID" value="NZ_JAKNJB010000068.1"/>
</dbReference>
<dbReference type="Proteomes" id="UP001200313">
    <property type="component" value="Unassembled WGS sequence"/>
</dbReference>
<accession>A0ABS9MEL5</accession>
<proteinExistence type="predicted"/>
<gene>
    <name evidence="2" type="ORF">L0P79_19385</name>
</gene>
<protein>
    <submittedName>
        <fullName evidence="2">Uncharacterized protein</fullName>
    </submittedName>
</protein>
<keyword evidence="3" id="KW-1185">Reference proteome</keyword>
<organism evidence="2 3">
    <name type="scientific">Intestinimonas massiliensis</name>
    <name type="common">ex Afouda et al. 2020</name>
    <dbReference type="NCBI Taxonomy" id="1673721"/>
    <lineage>
        <taxon>Bacteria</taxon>
        <taxon>Bacillati</taxon>
        <taxon>Bacillota</taxon>
        <taxon>Clostridia</taxon>
        <taxon>Eubacteriales</taxon>
        <taxon>Intestinimonas</taxon>
    </lineage>
</organism>
<evidence type="ECO:0000313" key="2">
    <source>
        <dbReference type="EMBL" id="MCG4529193.1"/>
    </source>
</evidence>
<dbReference type="EMBL" id="JAKNJB010000068">
    <property type="protein sequence ID" value="MCG4529193.1"/>
    <property type="molecule type" value="Genomic_DNA"/>
</dbReference>
<evidence type="ECO:0000256" key="1">
    <source>
        <dbReference type="SAM" id="MobiDB-lite"/>
    </source>
</evidence>